<protein>
    <submittedName>
        <fullName evidence="3">Lectin protein type I-like protein</fullName>
    </submittedName>
</protein>
<comment type="caution">
    <text evidence="3">The sequence shown here is derived from an EMBL/GenBank/DDBJ whole genome shotgun (WGS) entry which is preliminary data.</text>
</comment>
<proteinExistence type="predicted"/>
<dbReference type="PANTHER" id="PTHR22803">
    <property type="entry name" value="MANNOSE, PHOSPHOLIPASE, LECTIN RECEPTOR RELATED"/>
    <property type="match status" value="1"/>
</dbReference>
<dbReference type="InterPro" id="IPR001304">
    <property type="entry name" value="C-type_lectin-like"/>
</dbReference>
<keyword evidence="1" id="KW-0732">Signal</keyword>
<dbReference type="SMART" id="SM00034">
    <property type="entry name" value="CLECT"/>
    <property type="match status" value="1"/>
</dbReference>
<dbReference type="Pfam" id="PF00059">
    <property type="entry name" value="Lectin_C"/>
    <property type="match status" value="1"/>
</dbReference>
<dbReference type="Proteomes" id="UP000288716">
    <property type="component" value="Unassembled WGS sequence"/>
</dbReference>
<feature type="signal peptide" evidence="1">
    <location>
        <begin position="1"/>
        <end position="21"/>
    </location>
</feature>
<feature type="domain" description="C-type lectin" evidence="2">
    <location>
        <begin position="69"/>
        <end position="179"/>
    </location>
</feature>
<dbReference type="EMBL" id="NCKV01001771">
    <property type="protein sequence ID" value="RWS27803.1"/>
    <property type="molecule type" value="Genomic_DNA"/>
</dbReference>
<name>A0A443SJX1_9ACAR</name>
<dbReference type="InterPro" id="IPR050111">
    <property type="entry name" value="C-type_lectin/snaclec_domain"/>
</dbReference>
<dbReference type="InterPro" id="IPR016187">
    <property type="entry name" value="CTDL_fold"/>
</dbReference>
<organism evidence="3 4">
    <name type="scientific">Leptotrombidium deliense</name>
    <dbReference type="NCBI Taxonomy" id="299467"/>
    <lineage>
        <taxon>Eukaryota</taxon>
        <taxon>Metazoa</taxon>
        <taxon>Ecdysozoa</taxon>
        <taxon>Arthropoda</taxon>
        <taxon>Chelicerata</taxon>
        <taxon>Arachnida</taxon>
        <taxon>Acari</taxon>
        <taxon>Acariformes</taxon>
        <taxon>Trombidiformes</taxon>
        <taxon>Prostigmata</taxon>
        <taxon>Anystina</taxon>
        <taxon>Parasitengona</taxon>
        <taxon>Trombiculoidea</taxon>
        <taxon>Trombiculidae</taxon>
        <taxon>Leptotrombidium</taxon>
    </lineage>
</organism>
<dbReference type="CDD" id="cd00037">
    <property type="entry name" value="CLECT"/>
    <property type="match status" value="1"/>
</dbReference>
<keyword evidence="4" id="KW-1185">Reference proteome</keyword>
<dbReference type="InterPro" id="IPR016186">
    <property type="entry name" value="C-type_lectin-like/link_sf"/>
</dbReference>
<accession>A0A443SJX1</accession>
<dbReference type="SUPFAM" id="SSF56436">
    <property type="entry name" value="C-type lectin-like"/>
    <property type="match status" value="1"/>
</dbReference>
<dbReference type="VEuPathDB" id="VectorBase:LDEU004237"/>
<dbReference type="PROSITE" id="PS50041">
    <property type="entry name" value="C_TYPE_LECTIN_2"/>
    <property type="match status" value="1"/>
</dbReference>
<feature type="chain" id="PRO_5018969807" evidence="1">
    <location>
        <begin position="22"/>
        <end position="273"/>
    </location>
</feature>
<gene>
    <name evidence="3" type="ORF">B4U80_12843</name>
</gene>
<dbReference type="AlphaFoldDB" id="A0A443SJX1"/>
<reference evidence="3 4" key="1">
    <citation type="journal article" date="2018" name="Gigascience">
        <title>Genomes of trombidid mites reveal novel predicted allergens and laterally-transferred genes associated with secondary metabolism.</title>
        <authorList>
            <person name="Dong X."/>
            <person name="Chaisiri K."/>
            <person name="Xia D."/>
            <person name="Armstrong S.D."/>
            <person name="Fang Y."/>
            <person name="Donnelly M.J."/>
            <person name="Kadowaki T."/>
            <person name="McGarry J.W."/>
            <person name="Darby A.C."/>
            <person name="Makepeace B.L."/>
        </authorList>
    </citation>
    <scope>NUCLEOTIDE SEQUENCE [LARGE SCALE GENOMIC DNA]</scope>
    <source>
        <strain evidence="3">UoL-UT</strain>
    </source>
</reference>
<evidence type="ECO:0000259" key="2">
    <source>
        <dbReference type="PROSITE" id="PS50041"/>
    </source>
</evidence>
<evidence type="ECO:0000313" key="4">
    <source>
        <dbReference type="Proteomes" id="UP000288716"/>
    </source>
</evidence>
<dbReference type="OrthoDB" id="6525113at2759"/>
<evidence type="ECO:0000256" key="1">
    <source>
        <dbReference type="SAM" id="SignalP"/>
    </source>
</evidence>
<sequence length="273" mass="30878">MRFTLCSMTIVVLSVCETTLGKLYVKTVPSSNKSQPSQPTLKQPNIFSSENLAKFASCDDLCALGWTHIQSKCFMFDATPKEYYESESYCKSLGAKMVTVQSREESEWIGELITANQWTWLGGLTNGTSLSDFYWTDGSSNEFSYFTDTLLQPNKGLVLRKDGKWSYSDFEMKRSIVCQKAPKKCFPETEARIKITQKVVNALDANVTRLVDNFIQNQIRLSADVKRIRSEMNSTGDSIETLLNQANGLQKQIDIIMEYLATLTKTVQRLIAE</sequence>
<dbReference type="Gene3D" id="3.10.100.10">
    <property type="entry name" value="Mannose-Binding Protein A, subunit A"/>
    <property type="match status" value="1"/>
</dbReference>
<evidence type="ECO:0000313" key="3">
    <source>
        <dbReference type="EMBL" id="RWS27803.1"/>
    </source>
</evidence>